<organism evidence="2 3">
    <name type="scientific">Sugiyamaella lignohabitans</name>
    <dbReference type="NCBI Taxonomy" id="796027"/>
    <lineage>
        <taxon>Eukaryota</taxon>
        <taxon>Fungi</taxon>
        <taxon>Dikarya</taxon>
        <taxon>Ascomycota</taxon>
        <taxon>Saccharomycotina</taxon>
        <taxon>Dipodascomycetes</taxon>
        <taxon>Dipodascales</taxon>
        <taxon>Trichomonascaceae</taxon>
        <taxon>Sugiyamaella</taxon>
    </lineage>
</organism>
<evidence type="ECO:0000313" key="3">
    <source>
        <dbReference type="Proteomes" id="UP000189580"/>
    </source>
</evidence>
<proteinExistence type="predicted"/>
<protein>
    <submittedName>
        <fullName evidence="2">Uncharacterized protein</fullName>
    </submittedName>
</protein>
<reference evidence="2 3" key="1">
    <citation type="submission" date="2016-02" db="EMBL/GenBank/DDBJ databases">
        <title>Complete genome sequence and transcriptome regulation of the pentose utilising yeast Sugiyamaella lignohabitans.</title>
        <authorList>
            <person name="Bellasio M."/>
            <person name="Peymann A."/>
            <person name="Valli M."/>
            <person name="Sipitzky M."/>
            <person name="Graf A."/>
            <person name="Sauer M."/>
            <person name="Marx H."/>
            <person name="Mattanovich D."/>
        </authorList>
    </citation>
    <scope>NUCLEOTIDE SEQUENCE [LARGE SCALE GENOMIC DNA]</scope>
    <source>
        <strain evidence="2 3">CBS 10342</strain>
    </source>
</reference>
<dbReference type="AlphaFoldDB" id="A0A167CTU9"/>
<name>A0A167CTU9_9ASCO</name>
<evidence type="ECO:0000256" key="1">
    <source>
        <dbReference type="SAM" id="MobiDB-lite"/>
    </source>
</evidence>
<sequence>MALALSASRTERAISVAPPPGDSLGSKHTLRATDMASCKLRSISDKISLEGPRNRIVQAPGSSHSVKNVKYSSPMSSILNKPHWVPMSDSRISSTRFTIVAPVALAIRLLSPLRTLRRAEILAFNR</sequence>
<dbReference type="OrthoDB" id="10538252at2759"/>
<dbReference type="KEGG" id="slb:AWJ20_335"/>
<dbReference type="RefSeq" id="XP_018734576.1">
    <property type="nucleotide sequence ID" value="XM_018880361.1"/>
</dbReference>
<gene>
    <name evidence="2" type="ORF">AWJ20_335</name>
</gene>
<evidence type="ECO:0000313" key="2">
    <source>
        <dbReference type="EMBL" id="ANB12099.1"/>
    </source>
</evidence>
<accession>A0A167CTU9</accession>
<dbReference type="EMBL" id="CP014501">
    <property type="protein sequence ID" value="ANB12099.1"/>
    <property type="molecule type" value="Genomic_DNA"/>
</dbReference>
<dbReference type="GeneID" id="30035362"/>
<dbReference type="Proteomes" id="UP000189580">
    <property type="component" value="Chromosome a"/>
</dbReference>
<feature type="region of interest" description="Disordered" evidence="1">
    <location>
        <begin position="1"/>
        <end position="27"/>
    </location>
</feature>
<keyword evidence="3" id="KW-1185">Reference proteome</keyword>